<dbReference type="PANTHER" id="PTHR43520">
    <property type="entry name" value="ATP7, ISOFORM B"/>
    <property type="match status" value="1"/>
</dbReference>
<evidence type="ECO:0000313" key="4">
    <source>
        <dbReference type="Proteomes" id="UP000232101"/>
    </source>
</evidence>
<dbReference type="GO" id="GO:0043682">
    <property type="term" value="F:P-type divalent copper transporter activity"/>
    <property type="evidence" value="ECO:0007669"/>
    <property type="project" value="TreeGrafter"/>
</dbReference>
<comment type="caution">
    <text evidence="3">The sequence shown here is derived from an EMBL/GenBank/DDBJ whole genome shotgun (WGS) entry which is preliminary data.</text>
</comment>
<gene>
    <name evidence="3" type="ORF">CWD94_00910</name>
</gene>
<evidence type="ECO:0000256" key="1">
    <source>
        <dbReference type="ARBA" id="ARBA00022967"/>
    </source>
</evidence>
<dbReference type="GO" id="GO:0055070">
    <property type="term" value="P:copper ion homeostasis"/>
    <property type="evidence" value="ECO:0007669"/>
    <property type="project" value="TreeGrafter"/>
</dbReference>
<dbReference type="InterPro" id="IPR023298">
    <property type="entry name" value="ATPase_P-typ_TM_dom_sf"/>
</dbReference>
<dbReference type="AlphaFoldDB" id="A0A2M9QBN3"/>
<keyword evidence="1" id="KW-1278">Translocase</keyword>
<keyword evidence="2" id="KW-1133">Transmembrane helix</keyword>
<proteinExistence type="predicted"/>
<sequence length="99" mass="10295">AQGSKAPIQRLADQISGVFVPIVVGIALVTFLIWIIWVQPGEFTPALEVLIAVLVIACPCALGLATPTSIMAGSGRAAEVGILFKGGEHLEQTQSIDTV</sequence>
<keyword evidence="2" id="KW-0812">Transmembrane</keyword>
<reference evidence="3 4" key="1">
    <citation type="submission" date="2017-11" db="EMBL/GenBank/DDBJ databases">
        <title>Bacterial isolate from king chilli rhizosphere.</title>
        <authorList>
            <person name="Takhelmayum P."/>
            <person name="Sarangthem I."/>
        </authorList>
    </citation>
    <scope>NUCLEOTIDE SEQUENCE [LARGE SCALE GENOMIC DNA]</scope>
    <source>
        <strain evidence="4">t26</strain>
    </source>
</reference>
<dbReference type="PANTHER" id="PTHR43520:SF8">
    <property type="entry name" value="P-TYPE CU(+) TRANSPORTER"/>
    <property type="match status" value="1"/>
</dbReference>
<dbReference type="Proteomes" id="UP000232101">
    <property type="component" value="Unassembled WGS sequence"/>
</dbReference>
<dbReference type="EMBL" id="PHQY01000038">
    <property type="protein sequence ID" value="PJO45477.1"/>
    <property type="molecule type" value="Genomic_DNA"/>
</dbReference>
<keyword evidence="2" id="KW-0472">Membrane</keyword>
<dbReference type="Gene3D" id="1.20.1110.10">
    <property type="entry name" value="Calcium-transporting ATPase, transmembrane domain"/>
    <property type="match status" value="1"/>
</dbReference>
<dbReference type="SUPFAM" id="SSF81665">
    <property type="entry name" value="Calcium ATPase, transmembrane domain M"/>
    <property type="match status" value="1"/>
</dbReference>
<evidence type="ECO:0000256" key="2">
    <source>
        <dbReference type="SAM" id="Phobius"/>
    </source>
</evidence>
<feature type="transmembrane region" description="Helical" evidence="2">
    <location>
        <begin position="49"/>
        <end position="66"/>
    </location>
</feature>
<protein>
    <submittedName>
        <fullName evidence="3">Heavy metal translocating P-type ATPase</fullName>
    </submittedName>
</protein>
<evidence type="ECO:0000313" key="3">
    <source>
        <dbReference type="EMBL" id="PJO45477.1"/>
    </source>
</evidence>
<dbReference type="GO" id="GO:0005507">
    <property type="term" value="F:copper ion binding"/>
    <property type="evidence" value="ECO:0007669"/>
    <property type="project" value="TreeGrafter"/>
</dbReference>
<feature type="non-terminal residue" evidence="3">
    <location>
        <position position="99"/>
    </location>
</feature>
<dbReference type="GO" id="GO:0016020">
    <property type="term" value="C:membrane"/>
    <property type="evidence" value="ECO:0007669"/>
    <property type="project" value="TreeGrafter"/>
</dbReference>
<accession>A0A2M9QBN3</accession>
<feature type="transmembrane region" description="Helical" evidence="2">
    <location>
        <begin position="15"/>
        <end position="37"/>
    </location>
</feature>
<name>A0A2M9QBN3_9BACI</name>
<organism evidence="3 4">
    <name type="scientific">Lysinibacillus xylanilyticus</name>
    <dbReference type="NCBI Taxonomy" id="582475"/>
    <lineage>
        <taxon>Bacteria</taxon>
        <taxon>Bacillati</taxon>
        <taxon>Bacillota</taxon>
        <taxon>Bacilli</taxon>
        <taxon>Bacillales</taxon>
        <taxon>Bacillaceae</taxon>
        <taxon>Lysinibacillus</taxon>
    </lineage>
</organism>
<feature type="non-terminal residue" evidence="3">
    <location>
        <position position="1"/>
    </location>
</feature>